<feature type="domain" description="Glucose-methanol-choline oxidoreductase N-terminal" evidence="9">
    <location>
        <begin position="35"/>
        <end position="335"/>
    </location>
</feature>
<dbReference type="Pfam" id="PF00732">
    <property type="entry name" value="GMC_oxred_N"/>
    <property type="match status" value="1"/>
</dbReference>
<feature type="domain" description="Glucose-methanol-choline oxidoreductase C-terminal" evidence="10">
    <location>
        <begin position="441"/>
        <end position="550"/>
    </location>
</feature>
<keyword evidence="12" id="KW-1185">Reference proteome</keyword>
<dbReference type="Gene3D" id="3.50.50.60">
    <property type="entry name" value="FAD/NAD(P)-binding domain"/>
    <property type="match status" value="1"/>
</dbReference>
<keyword evidence="3" id="KW-0285">Flavoprotein</keyword>
<dbReference type="Pfam" id="PF05199">
    <property type="entry name" value="GMC_oxred_C"/>
    <property type="match status" value="1"/>
</dbReference>
<dbReference type="OrthoDB" id="269227at2759"/>
<feature type="binding site" evidence="6">
    <location>
        <position position="544"/>
    </location>
    <ligand>
        <name>FAD</name>
        <dbReference type="ChEBI" id="CHEBI:57692"/>
    </ligand>
</feature>
<dbReference type="OMA" id="YGQPHFE"/>
<dbReference type="PANTHER" id="PTHR11552:SF147">
    <property type="entry name" value="CHOLINE DEHYDROGENASE, MITOCHONDRIAL"/>
    <property type="match status" value="1"/>
</dbReference>
<accession>A0A813DA71</accession>
<dbReference type="Gene3D" id="3.30.560.10">
    <property type="entry name" value="Glucose Oxidase, domain 3"/>
    <property type="match status" value="1"/>
</dbReference>
<dbReference type="InterPro" id="IPR027424">
    <property type="entry name" value="Glucose_Oxidase_domain_2"/>
</dbReference>
<evidence type="ECO:0000256" key="2">
    <source>
        <dbReference type="ARBA" id="ARBA00010790"/>
    </source>
</evidence>
<evidence type="ECO:0000313" key="11">
    <source>
        <dbReference type="EMBL" id="CAE8583069.1"/>
    </source>
</evidence>
<comment type="similarity">
    <text evidence="2">Belongs to the GMC oxidoreductase family.</text>
</comment>
<feature type="chain" id="PRO_5032446320" description="Glucose-methanol-choline oxidoreductase N-terminal domain-containing protein" evidence="8">
    <location>
        <begin position="27"/>
        <end position="685"/>
    </location>
</feature>
<evidence type="ECO:0000256" key="8">
    <source>
        <dbReference type="SAM" id="SignalP"/>
    </source>
</evidence>
<keyword evidence="7" id="KW-0812">Transmembrane</keyword>
<sequence length="685" mass="72510">MFSTRCIIRGVAGSLACLLLASPSAAHTSTASEEYDFVIVGGGLAGSVLANRLSASGKHSVLVLNVAGAPPNAYSGPVIITDEFIIGKNITASDGLSARIRQPGYGPVPAFSTDLTGSSPARMLGGSSLVGLSLYLRDHPEALDAWGEGWSWEELKPYFYRAEGLQGTKRALRESDYGQAGPYTVQELPAFTHSLTQDFIRASQEQGLPWAPDLNTERGSGVGLNPTTQHADGSKVNAFDAYLAPALERHNLVVKHGARADRLLIKDNICHGVAYRRLADSTDHVVHAKKEVILSSGYVYSPRLLFLSGIGAKEDLEAVGLKVVKDLPAVGRNLTAARFSPLAWRTEEPTLSQMMGAPISATGAKANPAAYGSTVLEATARSRSSVAAKKDPTSSKPDIVMSFLPLFYAPKSAPLQYSLQGEPWPLKTNAFTICATLGETKAQGSVTFTSGAPDVSPVVTHDAMTHPEDLARAREAVELAKRIGGSSAWGRATAAIENGAGAQDMWSAVYDGRGTCRMGKHHHDSVVDHHLRVHGITNLRVVDGSVIPVGSPYLAVPEVLAVAERASELILNRHIQTSQDSGVGLVVDAPAPSTVTIEHLTKKLGESFPLLQAVAYLSVAASRSEEHVEDLSEVEPVDASLSSYASACALFAAIFFVAGSGALAAIFHRKSTNSRDDSYAALMQA</sequence>
<evidence type="ECO:0000313" key="12">
    <source>
        <dbReference type="Proteomes" id="UP000654075"/>
    </source>
</evidence>
<dbReference type="InterPro" id="IPR012132">
    <property type="entry name" value="GMC_OxRdtase"/>
</dbReference>
<dbReference type="InterPro" id="IPR007867">
    <property type="entry name" value="GMC_OxRtase_C"/>
</dbReference>
<dbReference type="Gene3D" id="4.10.450.10">
    <property type="entry name" value="Glucose Oxidase, domain 2"/>
    <property type="match status" value="1"/>
</dbReference>
<keyword evidence="8" id="KW-0732">Signal</keyword>
<evidence type="ECO:0000256" key="4">
    <source>
        <dbReference type="ARBA" id="ARBA00022827"/>
    </source>
</evidence>
<dbReference type="SUPFAM" id="SSF51905">
    <property type="entry name" value="FAD/NAD(P)-binding domain"/>
    <property type="match status" value="1"/>
</dbReference>
<evidence type="ECO:0000256" key="7">
    <source>
        <dbReference type="SAM" id="Phobius"/>
    </source>
</evidence>
<evidence type="ECO:0000256" key="5">
    <source>
        <dbReference type="ARBA" id="ARBA00023002"/>
    </source>
</evidence>
<dbReference type="InterPro" id="IPR000172">
    <property type="entry name" value="GMC_OxRdtase_N"/>
</dbReference>
<gene>
    <name evidence="11" type="ORF">PGLA1383_LOCUS2058</name>
</gene>
<dbReference type="AlphaFoldDB" id="A0A813DA71"/>
<evidence type="ECO:0000259" key="9">
    <source>
        <dbReference type="Pfam" id="PF00732"/>
    </source>
</evidence>
<dbReference type="Proteomes" id="UP000654075">
    <property type="component" value="Unassembled WGS sequence"/>
</dbReference>
<dbReference type="PANTHER" id="PTHR11552">
    <property type="entry name" value="GLUCOSE-METHANOL-CHOLINE GMC OXIDOREDUCTASE"/>
    <property type="match status" value="1"/>
</dbReference>
<evidence type="ECO:0000256" key="1">
    <source>
        <dbReference type="ARBA" id="ARBA00001974"/>
    </source>
</evidence>
<keyword evidence="7" id="KW-1133">Transmembrane helix</keyword>
<comment type="cofactor">
    <cofactor evidence="1 6">
        <name>FAD</name>
        <dbReference type="ChEBI" id="CHEBI:57692"/>
    </cofactor>
</comment>
<feature type="transmembrane region" description="Helical" evidence="7">
    <location>
        <begin position="644"/>
        <end position="667"/>
    </location>
</feature>
<dbReference type="InterPro" id="IPR036188">
    <property type="entry name" value="FAD/NAD-bd_sf"/>
</dbReference>
<evidence type="ECO:0008006" key="13">
    <source>
        <dbReference type="Google" id="ProtNLM"/>
    </source>
</evidence>
<feature type="signal peptide" evidence="8">
    <location>
        <begin position="1"/>
        <end position="26"/>
    </location>
</feature>
<name>A0A813DA71_POLGL</name>
<keyword evidence="5" id="KW-0560">Oxidoreductase</keyword>
<evidence type="ECO:0000256" key="3">
    <source>
        <dbReference type="ARBA" id="ARBA00022630"/>
    </source>
</evidence>
<proteinExistence type="inferred from homology"/>
<keyword evidence="4 6" id="KW-0274">FAD</keyword>
<comment type="caution">
    <text evidence="11">The sequence shown here is derived from an EMBL/GenBank/DDBJ whole genome shotgun (WGS) entry which is preliminary data.</text>
</comment>
<evidence type="ECO:0000256" key="6">
    <source>
        <dbReference type="PIRSR" id="PIRSR000137-2"/>
    </source>
</evidence>
<dbReference type="GO" id="GO:0016614">
    <property type="term" value="F:oxidoreductase activity, acting on CH-OH group of donors"/>
    <property type="evidence" value="ECO:0007669"/>
    <property type="project" value="InterPro"/>
</dbReference>
<protein>
    <recommendedName>
        <fullName evidence="13">Glucose-methanol-choline oxidoreductase N-terminal domain-containing protein</fullName>
    </recommendedName>
</protein>
<evidence type="ECO:0000259" key="10">
    <source>
        <dbReference type="Pfam" id="PF05199"/>
    </source>
</evidence>
<organism evidence="11 12">
    <name type="scientific">Polarella glacialis</name>
    <name type="common">Dinoflagellate</name>
    <dbReference type="NCBI Taxonomy" id="89957"/>
    <lineage>
        <taxon>Eukaryota</taxon>
        <taxon>Sar</taxon>
        <taxon>Alveolata</taxon>
        <taxon>Dinophyceae</taxon>
        <taxon>Suessiales</taxon>
        <taxon>Suessiaceae</taxon>
        <taxon>Polarella</taxon>
    </lineage>
</organism>
<dbReference type="PIRSF" id="PIRSF000137">
    <property type="entry name" value="Alcohol_oxidase"/>
    <property type="match status" value="1"/>
</dbReference>
<dbReference type="GO" id="GO:0050660">
    <property type="term" value="F:flavin adenine dinucleotide binding"/>
    <property type="evidence" value="ECO:0007669"/>
    <property type="project" value="InterPro"/>
</dbReference>
<dbReference type="EMBL" id="CAJNNV010000591">
    <property type="protein sequence ID" value="CAE8583069.1"/>
    <property type="molecule type" value="Genomic_DNA"/>
</dbReference>
<keyword evidence="7" id="KW-0472">Membrane</keyword>
<reference evidence="11" key="1">
    <citation type="submission" date="2021-02" db="EMBL/GenBank/DDBJ databases">
        <authorList>
            <person name="Dougan E. K."/>
            <person name="Rhodes N."/>
            <person name="Thang M."/>
            <person name="Chan C."/>
        </authorList>
    </citation>
    <scope>NUCLEOTIDE SEQUENCE</scope>
</reference>
<dbReference type="SUPFAM" id="SSF54373">
    <property type="entry name" value="FAD-linked reductases, C-terminal domain"/>
    <property type="match status" value="1"/>
</dbReference>